<organism evidence="2 3">
    <name type="scientific">Neptunitalea lumnitzerae</name>
    <dbReference type="NCBI Taxonomy" id="2965509"/>
    <lineage>
        <taxon>Bacteria</taxon>
        <taxon>Pseudomonadati</taxon>
        <taxon>Bacteroidota</taxon>
        <taxon>Flavobacteriia</taxon>
        <taxon>Flavobacteriales</taxon>
        <taxon>Flavobacteriaceae</taxon>
        <taxon>Neptunitalea</taxon>
    </lineage>
</organism>
<sequence>MEKKKKGSHFIIPSSFFISAQEVKVKKVAPQTVETKANAPQELAKPAPVESAAPTPKKEIPKIDLKNLPKRVSGLSLNSIKKKKEFEQSKREIIIDETKLPKEKFTEAQMQEFWNKYVAKLEDDGKKIMASNLTVDTPKLKDETTIWIESPNEGIKHDIIQQQNALLAFLKKNLQNYDLSLHVTVNEETSKKFIFTPQEKYEKLREANPYIDLLRQEFDLDL</sequence>
<name>A0ABQ5MLB0_9FLAO</name>
<comment type="caution">
    <text evidence="2">The sequence shown here is derived from an EMBL/GenBank/DDBJ whole genome shotgun (WGS) entry which is preliminary data.</text>
</comment>
<dbReference type="EMBL" id="BRVO01000003">
    <property type="protein sequence ID" value="GLB50137.1"/>
    <property type="molecule type" value="Genomic_DNA"/>
</dbReference>
<dbReference type="Proteomes" id="UP001143543">
    <property type="component" value="Unassembled WGS sequence"/>
</dbReference>
<evidence type="ECO:0000256" key="1">
    <source>
        <dbReference type="SAM" id="MobiDB-lite"/>
    </source>
</evidence>
<accession>A0ABQ5MLB0</accession>
<protein>
    <recommendedName>
        <fullName evidence="4">DNA polymerase III subunit gamma/tau</fullName>
    </recommendedName>
</protein>
<gene>
    <name evidence="2" type="ORF">Y10_25050</name>
</gene>
<evidence type="ECO:0008006" key="4">
    <source>
        <dbReference type="Google" id="ProtNLM"/>
    </source>
</evidence>
<keyword evidence="3" id="KW-1185">Reference proteome</keyword>
<evidence type="ECO:0000313" key="3">
    <source>
        <dbReference type="Proteomes" id="UP001143543"/>
    </source>
</evidence>
<evidence type="ECO:0000313" key="2">
    <source>
        <dbReference type="EMBL" id="GLB50137.1"/>
    </source>
</evidence>
<feature type="region of interest" description="Disordered" evidence="1">
    <location>
        <begin position="35"/>
        <end position="56"/>
    </location>
</feature>
<proteinExistence type="predicted"/>
<reference evidence="2" key="1">
    <citation type="submission" date="2022-07" db="EMBL/GenBank/DDBJ databases">
        <title>Taxonomy of Novel Oxalotrophic and Methylotrophic Bacteria.</title>
        <authorList>
            <person name="Sahin N."/>
            <person name="Tani A."/>
        </authorList>
    </citation>
    <scope>NUCLEOTIDE SEQUENCE</scope>
    <source>
        <strain evidence="2">Y10</strain>
    </source>
</reference>